<proteinExistence type="predicted"/>
<evidence type="ECO:0000313" key="2">
    <source>
        <dbReference type="Proteomes" id="UP000829354"/>
    </source>
</evidence>
<gene>
    <name evidence="1" type="ORF">L5515_015353</name>
</gene>
<reference evidence="1 2" key="1">
    <citation type="submission" date="2022-04" db="EMBL/GenBank/DDBJ databases">
        <title>Chromosome-level reference genomes for two strains of Caenorhabditis briggsae: an improved platform for comparative genomics.</title>
        <authorList>
            <person name="Stevens L."/>
            <person name="Andersen E."/>
        </authorList>
    </citation>
    <scope>NUCLEOTIDE SEQUENCE [LARGE SCALE GENOMIC DNA]</scope>
    <source>
        <strain evidence="1">VX34</strain>
        <tissue evidence="1">Whole-organism</tissue>
    </source>
</reference>
<organism evidence="1 2">
    <name type="scientific">Caenorhabditis briggsae</name>
    <dbReference type="NCBI Taxonomy" id="6238"/>
    <lineage>
        <taxon>Eukaryota</taxon>
        <taxon>Metazoa</taxon>
        <taxon>Ecdysozoa</taxon>
        <taxon>Nematoda</taxon>
        <taxon>Chromadorea</taxon>
        <taxon>Rhabditida</taxon>
        <taxon>Rhabditina</taxon>
        <taxon>Rhabditomorpha</taxon>
        <taxon>Rhabditoidea</taxon>
        <taxon>Rhabditidae</taxon>
        <taxon>Peloderinae</taxon>
        <taxon>Caenorhabditis</taxon>
    </lineage>
</organism>
<dbReference type="Proteomes" id="UP000829354">
    <property type="component" value="Chromosome II"/>
</dbReference>
<keyword evidence="2" id="KW-1185">Reference proteome</keyword>
<protein>
    <submittedName>
        <fullName evidence="1">Uncharacterized protein</fullName>
    </submittedName>
</protein>
<dbReference type="AlphaFoldDB" id="A0AAE9JA10"/>
<accession>A0AAE9JA10</accession>
<dbReference type="EMBL" id="CP092621">
    <property type="protein sequence ID" value="UMM19952.1"/>
    <property type="molecule type" value="Genomic_DNA"/>
</dbReference>
<name>A0AAE9JA10_CAEBR</name>
<sequence>MPIELDAKKIHFLEAYFAIKQSPDTTELHYLRSLTGARFEDQCNRPLVSQIHAARSDQEDPEPTLRELRDKQDQLMEQLLQVAAKVLEKQLGE</sequence>
<evidence type="ECO:0000313" key="1">
    <source>
        <dbReference type="EMBL" id="UMM19952.1"/>
    </source>
</evidence>